<keyword evidence="1" id="KW-0472">Membrane</keyword>
<feature type="transmembrane region" description="Helical" evidence="1">
    <location>
        <begin position="85"/>
        <end position="103"/>
    </location>
</feature>
<feature type="transmembrane region" description="Helical" evidence="1">
    <location>
        <begin position="49"/>
        <end position="73"/>
    </location>
</feature>
<evidence type="ECO:0000313" key="3">
    <source>
        <dbReference type="Proteomes" id="UP000188324"/>
    </source>
</evidence>
<sequence>MRGMLGVDATAPRKAEGAHRAFRASVAVSGVRCLITYLLVPVLVPMASLAGWVAAPIGIALCVYAVINGIVSLKRFWSADHPHRWLYTFFMAVVFVILTAALISDFSRLGGLT</sequence>
<keyword evidence="3" id="KW-1185">Reference proteome</keyword>
<dbReference type="KEGG" id="tfl:RPIT_04275"/>
<protein>
    <submittedName>
        <fullName evidence="2">Uncharacterized protein</fullName>
    </submittedName>
</protein>
<gene>
    <name evidence="2" type="ORF">RPIT_04275</name>
</gene>
<feature type="transmembrane region" description="Helical" evidence="1">
    <location>
        <begin position="21"/>
        <end position="43"/>
    </location>
</feature>
<keyword evidence="1" id="KW-0812">Transmembrane</keyword>
<dbReference type="AlphaFoldDB" id="A0A1Q2CIS7"/>
<proteinExistence type="predicted"/>
<dbReference type="STRING" id="1610493.RPIT_04275"/>
<reference evidence="2 3" key="1">
    <citation type="journal article" date="2016" name="Int. J. Syst. Evol. Microbiol.">
        <title>Tessaracoccus flavus sp. nov., isolated from the drainage system of a lindane-producing factory.</title>
        <authorList>
            <person name="Kumari R."/>
            <person name="Singh P."/>
            <person name="Schumann P."/>
            <person name="Lal R."/>
        </authorList>
    </citation>
    <scope>NUCLEOTIDE SEQUENCE [LARGE SCALE GENOMIC DNA]</scope>
    <source>
        <strain evidence="2 3">RP1T</strain>
    </source>
</reference>
<accession>A0A1Q2CIS7</accession>
<organism evidence="2 3">
    <name type="scientific">Tessaracoccus flavus</name>
    <dbReference type="NCBI Taxonomy" id="1610493"/>
    <lineage>
        <taxon>Bacteria</taxon>
        <taxon>Bacillati</taxon>
        <taxon>Actinomycetota</taxon>
        <taxon>Actinomycetes</taxon>
        <taxon>Propionibacteriales</taxon>
        <taxon>Propionibacteriaceae</taxon>
        <taxon>Tessaracoccus</taxon>
    </lineage>
</organism>
<evidence type="ECO:0000313" key="2">
    <source>
        <dbReference type="EMBL" id="AQP46012.1"/>
    </source>
</evidence>
<evidence type="ECO:0000256" key="1">
    <source>
        <dbReference type="SAM" id="Phobius"/>
    </source>
</evidence>
<keyword evidence="1" id="KW-1133">Transmembrane helix</keyword>
<dbReference type="EMBL" id="CP019605">
    <property type="protein sequence ID" value="AQP46012.1"/>
    <property type="molecule type" value="Genomic_DNA"/>
</dbReference>
<name>A0A1Q2CIS7_9ACTN</name>
<dbReference type="Proteomes" id="UP000188324">
    <property type="component" value="Chromosome"/>
</dbReference>